<name>A0A8T9Q8W3_9BACT</name>
<dbReference type="Pfam" id="PF05656">
    <property type="entry name" value="DUF805"/>
    <property type="match status" value="1"/>
</dbReference>
<keyword evidence="1" id="KW-1133">Transmembrane helix</keyword>
<proteinExistence type="predicted"/>
<feature type="transmembrane region" description="Helical" evidence="1">
    <location>
        <begin position="83"/>
        <end position="102"/>
    </location>
</feature>
<evidence type="ECO:0000313" key="3">
    <source>
        <dbReference type="Proteomes" id="UP000831796"/>
    </source>
</evidence>
<dbReference type="KEGG" id="hcu:MUN79_02340"/>
<dbReference type="RefSeq" id="WP_244676209.1">
    <property type="nucleotide sequence ID" value="NZ_CP095046.1"/>
</dbReference>
<dbReference type="PANTHER" id="PTHR34980:SF2">
    <property type="entry name" value="INNER MEMBRANE PROTEIN YHAH-RELATED"/>
    <property type="match status" value="1"/>
</dbReference>
<dbReference type="Proteomes" id="UP000831796">
    <property type="component" value="Chromosome"/>
</dbReference>
<dbReference type="EMBL" id="CP095046">
    <property type="protein sequence ID" value="UOQ72851.1"/>
    <property type="molecule type" value="Genomic_DNA"/>
</dbReference>
<sequence length="124" mass="13552">MEYFLQALRKYAVFTGRARRKEYWMFVLFQVLIGIAAAIVDGILGTGFEYGSGMVSALVTLGLFLPGLALGVRRLHDVNKSGWFWLIVFIPLVGAIWLLVLACTEGTQGPNQYGPDPKGSAVAV</sequence>
<reference evidence="2" key="1">
    <citation type="submission" date="2022-04" db="EMBL/GenBank/DDBJ databases">
        <title>Hymenobacter sp. isolated from the air.</title>
        <authorList>
            <person name="Won M."/>
            <person name="Lee C.-M."/>
            <person name="Woen H.-Y."/>
            <person name="Kwon S.-W."/>
        </authorList>
    </citation>
    <scope>NUCLEOTIDE SEQUENCE</scope>
    <source>
        <strain evidence="2">5116S-3</strain>
    </source>
</reference>
<evidence type="ECO:0000313" key="2">
    <source>
        <dbReference type="EMBL" id="UOQ72851.1"/>
    </source>
</evidence>
<feature type="transmembrane region" description="Helical" evidence="1">
    <location>
        <begin position="23"/>
        <end position="44"/>
    </location>
</feature>
<dbReference type="PANTHER" id="PTHR34980">
    <property type="entry name" value="INNER MEMBRANE PROTEIN-RELATED-RELATED"/>
    <property type="match status" value="1"/>
</dbReference>
<protein>
    <submittedName>
        <fullName evidence="2">DUF805 domain-containing protein</fullName>
    </submittedName>
</protein>
<accession>A0A8T9Q8W3</accession>
<dbReference type="GO" id="GO:0005886">
    <property type="term" value="C:plasma membrane"/>
    <property type="evidence" value="ECO:0007669"/>
    <property type="project" value="TreeGrafter"/>
</dbReference>
<organism evidence="2 3">
    <name type="scientific">Hymenobacter cellulosilyticus</name>
    <dbReference type="NCBI Taxonomy" id="2932248"/>
    <lineage>
        <taxon>Bacteria</taxon>
        <taxon>Pseudomonadati</taxon>
        <taxon>Bacteroidota</taxon>
        <taxon>Cytophagia</taxon>
        <taxon>Cytophagales</taxon>
        <taxon>Hymenobacteraceae</taxon>
        <taxon>Hymenobacter</taxon>
    </lineage>
</organism>
<evidence type="ECO:0000256" key="1">
    <source>
        <dbReference type="SAM" id="Phobius"/>
    </source>
</evidence>
<gene>
    <name evidence="2" type="ORF">MUN79_02340</name>
</gene>
<keyword evidence="3" id="KW-1185">Reference proteome</keyword>
<keyword evidence="1" id="KW-0812">Transmembrane</keyword>
<dbReference type="AlphaFoldDB" id="A0A8T9Q8W3"/>
<feature type="transmembrane region" description="Helical" evidence="1">
    <location>
        <begin position="50"/>
        <end position="71"/>
    </location>
</feature>
<dbReference type="InterPro" id="IPR008523">
    <property type="entry name" value="DUF805"/>
</dbReference>
<keyword evidence="1" id="KW-0472">Membrane</keyword>